<feature type="domain" description="DUF3601" evidence="1">
    <location>
        <begin position="4"/>
        <end position="65"/>
    </location>
</feature>
<dbReference type="Proteomes" id="UP001500523">
    <property type="component" value="Unassembled WGS sequence"/>
</dbReference>
<evidence type="ECO:0000313" key="2">
    <source>
        <dbReference type="EMBL" id="GAA3722528.1"/>
    </source>
</evidence>
<keyword evidence="3" id="KW-1185">Reference proteome</keyword>
<name>A0ABP7ER18_9SPHN</name>
<protein>
    <recommendedName>
        <fullName evidence="1">DUF3601 domain-containing protein</fullName>
    </recommendedName>
</protein>
<evidence type="ECO:0000259" key="1">
    <source>
        <dbReference type="Pfam" id="PF12208"/>
    </source>
</evidence>
<dbReference type="Pfam" id="PF12208">
    <property type="entry name" value="DUF3601"/>
    <property type="match status" value="1"/>
</dbReference>
<organism evidence="2 3">
    <name type="scientific">Sphingomonas cynarae</name>
    <dbReference type="NCBI Taxonomy" id="930197"/>
    <lineage>
        <taxon>Bacteria</taxon>
        <taxon>Pseudomonadati</taxon>
        <taxon>Pseudomonadota</taxon>
        <taxon>Alphaproteobacteria</taxon>
        <taxon>Sphingomonadales</taxon>
        <taxon>Sphingomonadaceae</taxon>
        <taxon>Sphingomonas</taxon>
    </lineage>
</organism>
<proteinExistence type="predicted"/>
<dbReference type="Gene3D" id="2.30.30.350">
    <property type="entry name" value="mobile metagenome of vibrio cholerae. Integron cassette protein vch_cass4"/>
    <property type="match status" value="1"/>
</dbReference>
<sequence length="187" mass="20283">MHLTPGQRCRVVCAFVDHDGIVHPVGETWRFLRSDFLPYEDGLSLFVAMPGGAERQIRLQWRPEAEGPVIDALDRHVLPVSAGPGDHALFLTRDSVGLADDVRSPHHFLLEIAGDADAVMVAEAILAAGYPARSGRCPTWSFDWAGAGVLLGYRDDRPFVEAQGSPPPAGRASDVDRLHLTWLGGIA</sequence>
<dbReference type="InterPro" id="IPR022020">
    <property type="entry name" value="DUF3601"/>
</dbReference>
<gene>
    <name evidence="2" type="ORF">GCM10022268_33370</name>
</gene>
<dbReference type="EMBL" id="BAABBF010000011">
    <property type="protein sequence ID" value="GAA3722528.1"/>
    <property type="molecule type" value="Genomic_DNA"/>
</dbReference>
<comment type="caution">
    <text evidence="2">The sequence shown here is derived from an EMBL/GenBank/DDBJ whole genome shotgun (WGS) entry which is preliminary data.</text>
</comment>
<accession>A0ABP7ER18</accession>
<reference evidence="3" key="1">
    <citation type="journal article" date="2019" name="Int. J. Syst. Evol. Microbiol.">
        <title>The Global Catalogue of Microorganisms (GCM) 10K type strain sequencing project: providing services to taxonomists for standard genome sequencing and annotation.</title>
        <authorList>
            <consortium name="The Broad Institute Genomics Platform"/>
            <consortium name="The Broad Institute Genome Sequencing Center for Infectious Disease"/>
            <person name="Wu L."/>
            <person name="Ma J."/>
        </authorList>
    </citation>
    <scope>NUCLEOTIDE SEQUENCE [LARGE SCALE GENOMIC DNA]</scope>
    <source>
        <strain evidence="3">JCM 17498</strain>
    </source>
</reference>
<evidence type="ECO:0000313" key="3">
    <source>
        <dbReference type="Proteomes" id="UP001500523"/>
    </source>
</evidence>
<dbReference type="RefSeq" id="WP_344694524.1">
    <property type="nucleotide sequence ID" value="NZ_BAABBF010000011.1"/>
</dbReference>